<evidence type="ECO:0000256" key="3">
    <source>
        <dbReference type="RuleBase" id="RU361134"/>
    </source>
</evidence>
<dbReference type="GO" id="GO:0043169">
    <property type="term" value="F:cation binding"/>
    <property type="evidence" value="ECO:0007669"/>
    <property type="project" value="InterPro"/>
</dbReference>
<dbReference type="InterPro" id="IPR054049">
    <property type="entry name" value="SupH-like_C"/>
</dbReference>
<dbReference type="Pfam" id="PF00128">
    <property type="entry name" value="Alpha-amylase"/>
    <property type="match status" value="2"/>
</dbReference>
<dbReference type="GO" id="GO:0004556">
    <property type="term" value="F:alpha-amylase activity"/>
    <property type="evidence" value="ECO:0007669"/>
    <property type="project" value="UniProtKB-UniRule"/>
</dbReference>
<accession>A0A2S6IUF6</accession>
<dbReference type="SMART" id="SM00642">
    <property type="entry name" value="Aamy"/>
    <property type="match status" value="1"/>
</dbReference>
<dbReference type="PRINTS" id="PR00110">
    <property type="entry name" value="ALPHAAMYLASE"/>
</dbReference>
<evidence type="ECO:0000259" key="4">
    <source>
        <dbReference type="SMART" id="SM00642"/>
    </source>
</evidence>
<proteinExistence type="inferred from homology"/>
<gene>
    <name evidence="5" type="ORF">CLV92_10257</name>
</gene>
<dbReference type="Pfam" id="PF22157">
    <property type="entry name" value="SupH-like_C"/>
    <property type="match status" value="1"/>
</dbReference>
<dbReference type="PANTHER" id="PTHR10357">
    <property type="entry name" value="ALPHA-AMYLASE FAMILY MEMBER"/>
    <property type="match status" value="1"/>
</dbReference>
<reference evidence="5 6" key="1">
    <citation type="submission" date="2018-02" db="EMBL/GenBank/DDBJ databases">
        <title>Genomic Encyclopedia of Archaeal and Bacterial Type Strains, Phase II (KMG-II): from individual species to whole genera.</title>
        <authorList>
            <person name="Goeker M."/>
        </authorList>
    </citation>
    <scope>NUCLEOTIDE SEQUENCE [LARGE SCALE GENOMIC DNA]</scope>
    <source>
        <strain evidence="5 6">DSM 22857</strain>
    </source>
</reference>
<evidence type="ECO:0000256" key="2">
    <source>
        <dbReference type="RuleBase" id="RU003615"/>
    </source>
</evidence>
<dbReference type="InterPro" id="IPR006046">
    <property type="entry name" value="Alpha_amylase"/>
</dbReference>
<evidence type="ECO:0000256" key="1">
    <source>
        <dbReference type="ARBA" id="ARBA00008061"/>
    </source>
</evidence>
<dbReference type="EMBL" id="PTJD01000002">
    <property type="protein sequence ID" value="PPK97907.1"/>
    <property type="molecule type" value="Genomic_DNA"/>
</dbReference>
<dbReference type="GO" id="GO:0005975">
    <property type="term" value="P:carbohydrate metabolic process"/>
    <property type="evidence" value="ECO:0007669"/>
    <property type="project" value="InterPro"/>
</dbReference>
<comment type="catalytic activity">
    <reaction evidence="3">
        <text>Endohydrolysis of (1-&gt;4)-alpha-D-glucosidic linkages in polysaccharides containing three or more (1-&gt;4)-alpha-linked D-glucose units.</text>
        <dbReference type="EC" id="3.2.1.1"/>
    </reaction>
</comment>
<dbReference type="EC" id="3.2.1.1" evidence="3"/>
<sequence length="564" mass="63217">MNPVRITDTSDLWWKTAVVYCLDVETFLDWNGDGIGDLEGLAQRIDYLADLGVTCLWLMPFYPTPERDDGYDISDFYAVDPRLGSLGDLVEVIRTANDRGIRVIADLVVNHTSRQHPWFQAARSSPDSPFRDFYVWRDEPPEEQPDPVFPDQEDSVWTYDEQAGQYYLHRFYKEQPDLNVTNPRVRDEIAKMMGFWLELGLAGFRVDAVPFFLETMGVEGAADGEGEDFADPHAYLRSLRSFLGRRVGDGVLLGEVNLPHEEQLEFFGGDDGDELTMLFDFIAMQKMYLSLARADAGPLAEALLARPETSSDCQWATFVRNHDELTLDKLSDAERQEVFAAFGPEERMQVYGRGLTRRLPPMLDGDPRRVRMVYSLLFSLPGTPVLFYGEEIGMGENLEAEGRLAVRTPMQWTSGENGGFSSAAAEELPGPVVEGPFGPEHVNVADQRRDPGSLLNFVRQLVRRYRECPELGWGRFAVLEQPVPAVLAHSVTWDEACTVAVHNLGPDACTVPLTLEGAGPGDRLVDLLGDGETPLGEGGSVELPLDGYGHRWLRWVRPGDRRLP</sequence>
<dbReference type="InterPro" id="IPR006047">
    <property type="entry name" value="GH13_cat_dom"/>
</dbReference>
<dbReference type="InterPro" id="IPR013780">
    <property type="entry name" value="Glyco_hydro_b"/>
</dbReference>
<dbReference type="InterPro" id="IPR017853">
    <property type="entry name" value="GH"/>
</dbReference>
<evidence type="ECO:0000313" key="5">
    <source>
        <dbReference type="EMBL" id="PPK97907.1"/>
    </source>
</evidence>
<dbReference type="PANTHER" id="PTHR10357:SF219">
    <property type="entry name" value="MALTOSE ALPHA-D-GLUCOSYLTRANSFERASE"/>
    <property type="match status" value="1"/>
</dbReference>
<dbReference type="InterPro" id="IPR045857">
    <property type="entry name" value="O16G_dom_2"/>
</dbReference>
<evidence type="ECO:0000313" key="6">
    <source>
        <dbReference type="Proteomes" id="UP000239485"/>
    </source>
</evidence>
<organism evidence="5 6">
    <name type="scientific">Kineococcus xinjiangensis</name>
    <dbReference type="NCBI Taxonomy" id="512762"/>
    <lineage>
        <taxon>Bacteria</taxon>
        <taxon>Bacillati</taxon>
        <taxon>Actinomycetota</taxon>
        <taxon>Actinomycetes</taxon>
        <taxon>Kineosporiales</taxon>
        <taxon>Kineosporiaceae</taxon>
        <taxon>Kineococcus</taxon>
    </lineage>
</organism>
<dbReference type="SUPFAM" id="SSF51445">
    <property type="entry name" value="(Trans)glycosidases"/>
    <property type="match status" value="1"/>
</dbReference>
<dbReference type="Gene3D" id="3.20.20.80">
    <property type="entry name" value="Glycosidases"/>
    <property type="match status" value="1"/>
</dbReference>
<keyword evidence="3" id="KW-0378">Hydrolase</keyword>
<comment type="caution">
    <text evidence="5">The sequence shown here is derived from an EMBL/GenBank/DDBJ whole genome shotgun (WGS) entry which is preliminary data.</text>
</comment>
<feature type="domain" description="Glycosyl hydrolase family 13 catalytic" evidence="4">
    <location>
        <begin position="21"/>
        <end position="407"/>
    </location>
</feature>
<dbReference type="Gene3D" id="2.60.40.1180">
    <property type="entry name" value="Golgi alpha-mannosidase II"/>
    <property type="match status" value="1"/>
</dbReference>
<dbReference type="SUPFAM" id="SSF51011">
    <property type="entry name" value="Glycosyl hydrolase domain"/>
    <property type="match status" value="1"/>
</dbReference>
<keyword evidence="3" id="KW-0119">Carbohydrate metabolism</keyword>
<dbReference type="AlphaFoldDB" id="A0A2S6IUF6"/>
<name>A0A2S6IUF6_9ACTN</name>
<keyword evidence="3" id="KW-0326">Glycosidase</keyword>
<dbReference type="Proteomes" id="UP000239485">
    <property type="component" value="Unassembled WGS sequence"/>
</dbReference>
<dbReference type="Gene3D" id="3.90.400.10">
    <property type="entry name" value="Oligo-1,6-glucosidase, Domain 2"/>
    <property type="match status" value="1"/>
</dbReference>
<protein>
    <recommendedName>
        <fullName evidence="3">Alpha-amylase</fullName>
        <ecNumber evidence="3">3.2.1.1</ecNumber>
    </recommendedName>
</protein>
<comment type="similarity">
    <text evidence="1 2">Belongs to the glycosyl hydrolase 13 family.</text>
</comment>
<keyword evidence="6" id="KW-1185">Reference proteome</keyword>
<dbReference type="CDD" id="cd11334">
    <property type="entry name" value="AmyAc_TreS"/>
    <property type="match status" value="1"/>
</dbReference>